<name>A0A409WHT1_9AGAR</name>
<sequence length="548" mass="61889">MASILNDDLLYAICSACPRSTLVNLCLVSSTCYIAAMPYLLREVTFRRSSELLLRFIHFILENSTSSYMSAGTSKYDHGQVSSTVRLRYITDPGKHVRTFSLFDEGCHSALRSAIVNHNVYDEDVWARLLTKALALMPNLQSVYIESRLESICEHSREFAAILLTRPRLRSLNVRSPGQFASRGFREAIRVRNLKSDPLKLKVVVFSGSYDDVPIILHPGYGLGALIFACRDSLEELRCADCNMSGLLSTSDGLARSTRRIVYPNVGKIYLHKEPQVDVESFALSFPSLRALFLPAETPAFVKGISARRAAFRNLASLTSRGFAAVASFLQRVDPPPRLHHLVMWKFSTLPVEADSQADIDFVVNNVFPMLRSFVVKIRRPHIYGPGQWDVFSRSLRSLRYLSLYLWAYHNEEIRVLDVLNPEMLSSIPLEYFSLTYTAPAATGGLPLYTTPEAPISRHGIALAYAKSIRSLQFIDLCERLYVGNSHYTTVDVTNWWKILRTESPTDDDTQCVKLEALEERMGSALRDQYDDPRLKFSGYPLGDRRLG</sequence>
<organism evidence="1 2">
    <name type="scientific">Gymnopilus dilepis</name>
    <dbReference type="NCBI Taxonomy" id="231916"/>
    <lineage>
        <taxon>Eukaryota</taxon>
        <taxon>Fungi</taxon>
        <taxon>Dikarya</taxon>
        <taxon>Basidiomycota</taxon>
        <taxon>Agaricomycotina</taxon>
        <taxon>Agaricomycetes</taxon>
        <taxon>Agaricomycetidae</taxon>
        <taxon>Agaricales</taxon>
        <taxon>Agaricineae</taxon>
        <taxon>Hymenogastraceae</taxon>
        <taxon>Gymnopilus</taxon>
    </lineage>
</organism>
<protein>
    <submittedName>
        <fullName evidence="1">Uncharacterized protein</fullName>
    </submittedName>
</protein>
<dbReference type="InParanoid" id="A0A409WHT1"/>
<proteinExistence type="predicted"/>
<dbReference type="OrthoDB" id="3121663at2759"/>
<evidence type="ECO:0000313" key="2">
    <source>
        <dbReference type="Proteomes" id="UP000284706"/>
    </source>
</evidence>
<dbReference type="AlphaFoldDB" id="A0A409WHT1"/>
<keyword evidence="2" id="KW-1185">Reference proteome</keyword>
<dbReference type="EMBL" id="NHYE01005068">
    <property type="protein sequence ID" value="PPQ77990.1"/>
    <property type="molecule type" value="Genomic_DNA"/>
</dbReference>
<evidence type="ECO:0000313" key="1">
    <source>
        <dbReference type="EMBL" id="PPQ77990.1"/>
    </source>
</evidence>
<accession>A0A409WHT1</accession>
<comment type="caution">
    <text evidence="1">The sequence shown here is derived from an EMBL/GenBank/DDBJ whole genome shotgun (WGS) entry which is preliminary data.</text>
</comment>
<gene>
    <name evidence="1" type="ORF">CVT26_015897</name>
</gene>
<reference evidence="1 2" key="1">
    <citation type="journal article" date="2018" name="Evol. Lett.">
        <title>Horizontal gene cluster transfer increased hallucinogenic mushroom diversity.</title>
        <authorList>
            <person name="Reynolds H.T."/>
            <person name="Vijayakumar V."/>
            <person name="Gluck-Thaler E."/>
            <person name="Korotkin H.B."/>
            <person name="Matheny P.B."/>
            <person name="Slot J.C."/>
        </authorList>
    </citation>
    <scope>NUCLEOTIDE SEQUENCE [LARGE SCALE GENOMIC DNA]</scope>
    <source>
        <strain evidence="1 2">SRW20</strain>
    </source>
</reference>
<dbReference type="Proteomes" id="UP000284706">
    <property type="component" value="Unassembled WGS sequence"/>
</dbReference>